<dbReference type="InterPro" id="IPR007110">
    <property type="entry name" value="Ig-like_dom"/>
</dbReference>
<name>K7EZM0_PELSI</name>
<reference evidence="3" key="1">
    <citation type="submission" date="2011-10" db="EMBL/GenBank/DDBJ databases">
        <authorList>
            <consortium name="Soft-shell Turtle Genome Consortium"/>
        </authorList>
    </citation>
    <scope>NUCLEOTIDE SEQUENCE [LARGE SCALE GENOMIC DNA]</scope>
    <source>
        <strain evidence="3">Daiwa-1</strain>
    </source>
</reference>
<dbReference type="STRING" id="13735.ENSPSIP00000001230"/>
<dbReference type="Ensembl" id="ENSPSIT00000001232.1">
    <property type="protein sequence ID" value="ENSPSIP00000001230.1"/>
    <property type="gene ID" value="ENSPSIG00000001232.1"/>
</dbReference>
<reference evidence="2" key="3">
    <citation type="submission" date="2025-08" db="UniProtKB">
        <authorList>
            <consortium name="Ensembl"/>
        </authorList>
    </citation>
    <scope>IDENTIFICATION</scope>
</reference>
<dbReference type="PROSITE" id="PS50835">
    <property type="entry name" value="IG_LIKE"/>
    <property type="match status" value="1"/>
</dbReference>
<evidence type="ECO:0000259" key="1">
    <source>
        <dbReference type="PROSITE" id="PS50835"/>
    </source>
</evidence>
<feature type="domain" description="Ig-like" evidence="1">
    <location>
        <begin position="10"/>
        <end position="60"/>
    </location>
</feature>
<proteinExistence type="predicted"/>
<organism evidence="2 3">
    <name type="scientific">Pelodiscus sinensis</name>
    <name type="common">Chinese softshell turtle</name>
    <name type="synonym">Trionyx sinensis</name>
    <dbReference type="NCBI Taxonomy" id="13735"/>
    <lineage>
        <taxon>Eukaryota</taxon>
        <taxon>Metazoa</taxon>
        <taxon>Chordata</taxon>
        <taxon>Craniata</taxon>
        <taxon>Vertebrata</taxon>
        <taxon>Euteleostomi</taxon>
        <taxon>Archelosauria</taxon>
        <taxon>Testudinata</taxon>
        <taxon>Testudines</taxon>
        <taxon>Cryptodira</taxon>
        <taxon>Trionychia</taxon>
        <taxon>Trionychidae</taxon>
        <taxon>Pelodiscus</taxon>
    </lineage>
</organism>
<dbReference type="Proteomes" id="UP000007267">
    <property type="component" value="Unassembled WGS sequence"/>
</dbReference>
<evidence type="ECO:0000313" key="3">
    <source>
        <dbReference type="Proteomes" id="UP000007267"/>
    </source>
</evidence>
<protein>
    <recommendedName>
        <fullName evidence="1">Ig-like domain-containing protein</fullName>
    </recommendedName>
</protein>
<dbReference type="SMART" id="SM00408">
    <property type="entry name" value="IGc2"/>
    <property type="match status" value="1"/>
</dbReference>
<accession>K7EZM0</accession>
<dbReference type="HOGENOM" id="CLU_150399_1_0_1"/>
<reference evidence="2" key="4">
    <citation type="submission" date="2025-09" db="UniProtKB">
        <authorList>
            <consortium name="Ensembl"/>
        </authorList>
    </citation>
    <scope>IDENTIFICATION</scope>
</reference>
<dbReference type="SUPFAM" id="SSF48726">
    <property type="entry name" value="Immunoglobulin"/>
    <property type="match status" value="1"/>
</dbReference>
<dbReference type="OMA" id="AVTWMAN"/>
<dbReference type="Pfam" id="PF13927">
    <property type="entry name" value="Ig_3"/>
    <property type="match status" value="1"/>
</dbReference>
<dbReference type="EMBL" id="AGCU01086341">
    <property type="status" value="NOT_ANNOTATED_CDS"/>
    <property type="molecule type" value="Genomic_DNA"/>
</dbReference>
<keyword evidence="3" id="KW-1185">Reference proteome</keyword>
<dbReference type="InterPro" id="IPR036179">
    <property type="entry name" value="Ig-like_dom_sf"/>
</dbReference>
<sequence length="77" mass="8604">DSHVQYERLGADVTMQCGAVDWDAAVTWMANGTDMEASQVNGSRLILRNVDLAQSGQYTCYEGASWHLKYQTYLRVG</sequence>
<dbReference type="FunFam" id="2.60.40.10:FF:000944">
    <property type="entry name" value="Ciliary neurotrophic factor receptor subunit alpha"/>
    <property type="match status" value="1"/>
</dbReference>
<dbReference type="InterPro" id="IPR003598">
    <property type="entry name" value="Ig_sub2"/>
</dbReference>
<reference evidence="3" key="2">
    <citation type="journal article" date="2013" name="Nat. Genet.">
        <title>The draft genomes of soft-shell turtle and green sea turtle yield insights into the development and evolution of the turtle-specific body plan.</title>
        <authorList>
            <person name="Wang Z."/>
            <person name="Pascual-Anaya J."/>
            <person name="Zadissa A."/>
            <person name="Li W."/>
            <person name="Niimura Y."/>
            <person name="Huang Z."/>
            <person name="Li C."/>
            <person name="White S."/>
            <person name="Xiong Z."/>
            <person name="Fang D."/>
            <person name="Wang B."/>
            <person name="Ming Y."/>
            <person name="Chen Y."/>
            <person name="Zheng Y."/>
            <person name="Kuraku S."/>
            <person name="Pignatelli M."/>
            <person name="Herrero J."/>
            <person name="Beal K."/>
            <person name="Nozawa M."/>
            <person name="Li Q."/>
            <person name="Wang J."/>
            <person name="Zhang H."/>
            <person name="Yu L."/>
            <person name="Shigenobu S."/>
            <person name="Wang J."/>
            <person name="Liu J."/>
            <person name="Flicek P."/>
            <person name="Searle S."/>
            <person name="Wang J."/>
            <person name="Kuratani S."/>
            <person name="Yin Y."/>
            <person name="Aken B."/>
            <person name="Zhang G."/>
            <person name="Irie N."/>
        </authorList>
    </citation>
    <scope>NUCLEOTIDE SEQUENCE [LARGE SCALE GENOMIC DNA]</scope>
    <source>
        <strain evidence="3">Daiwa-1</strain>
    </source>
</reference>
<dbReference type="AlphaFoldDB" id="K7EZM0"/>
<dbReference type="eggNOG" id="ENOG502QUDK">
    <property type="taxonomic scope" value="Eukaryota"/>
</dbReference>
<dbReference type="Gene3D" id="2.60.40.10">
    <property type="entry name" value="Immunoglobulins"/>
    <property type="match status" value="1"/>
</dbReference>
<dbReference type="InterPro" id="IPR013783">
    <property type="entry name" value="Ig-like_fold"/>
</dbReference>
<dbReference type="GeneTree" id="ENSGT00940000158864"/>
<evidence type="ECO:0000313" key="2">
    <source>
        <dbReference type="Ensembl" id="ENSPSIP00000001230.1"/>
    </source>
</evidence>